<organism evidence="3 4">
    <name type="scientific">Candidatus Methylomirabilis tolerans</name>
    <dbReference type="NCBI Taxonomy" id="3123416"/>
    <lineage>
        <taxon>Bacteria</taxon>
        <taxon>Candidatus Methylomirabilota</taxon>
        <taxon>Candidatus Methylomirabilia</taxon>
        <taxon>Candidatus Methylomirabilales</taxon>
        <taxon>Candidatus Methylomirabilaceae</taxon>
        <taxon>Candidatus Methylomirabilis</taxon>
    </lineage>
</organism>
<name>A0AAJ1ALB6_9BACT</name>
<feature type="domain" description="HTH cro/C1-type" evidence="2">
    <location>
        <begin position="21"/>
        <end position="68"/>
    </location>
</feature>
<dbReference type="InterPro" id="IPR001387">
    <property type="entry name" value="Cro/C1-type_HTH"/>
</dbReference>
<dbReference type="PANTHER" id="PTHR36924:SF1">
    <property type="entry name" value="ANTITOXIN HIGA-1"/>
    <property type="match status" value="1"/>
</dbReference>
<evidence type="ECO:0000259" key="2">
    <source>
        <dbReference type="PROSITE" id="PS50943"/>
    </source>
</evidence>
<keyword evidence="1" id="KW-0238">DNA-binding</keyword>
<dbReference type="GO" id="GO:0003677">
    <property type="term" value="F:DNA binding"/>
    <property type="evidence" value="ECO:0007669"/>
    <property type="project" value="UniProtKB-KW"/>
</dbReference>
<evidence type="ECO:0000313" key="3">
    <source>
        <dbReference type="EMBL" id="MBZ0160322.1"/>
    </source>
</evidence>
<dbReference type="PANTHER" id="PTHR36924">
    <property type="entry name" value="ANTITOXIN HIGA-1"/>
    <property type="match status" value="1"/>
</dbReference>
<dbReference type="InterPro" id="IPR010982">
    <property type="entry name" value="Lambda_DNA-bd_dom_sf"/>
</dbReference>
<dbReference type="CDD" id="cd00093">
    <property type="entry name" value="HTH_XRE"/>
    <property type="match status" value="1"/>
</dbReference>
<dbReference type="AlphaFoldDB" id="A0AAJ1ALB6"/>
<dbReference type="Pfam" id="PF01381">
    <property type="entry name" value="HTH_3"/>
    <property type="match status" value="1"/>
</dbReference>
<dbReference type="Proteomes" id="UP001197609">
    <property type="component" value="Unassembled WGS sequence"/>
</dbReference>
<dbReference type="SUPFAM" id="SSF47413">
    <property type="entry name" value="lambda repressor-like DNA-binding domains"/>
    <property type="match status" value="1"/>
</dbReference>
<sequence length="100" mass="11187">MRKRNPPHPGRIVRRECIEPLGVTVTEAAARLGVRRQTLNNLVNEKAGISPEMAIRLSKAFGSSPEVWLGMQMEYDLAQAEKRAGTIKVNRILATHPVMR</sequence>
<evidence type="ECO:0000313" key="4">
    <source>
        <dbReference type="Proteomes" id="UP001197609"/>
    </source>
</evidence>
<reference evidence="3 4" key="1">
    <citation type="journal article" date="2021" name="bioRxiv">
        <title>Unraveling nitrogen, sulfur and carbon metabolic pathways and microbial community transcriptional responses to substrate deprivation and toxicity stresses in a bioreactor mimicking anoxic brackish coastal sediment conditions.</title>
        <authorList>
            <person name="Martins P.D."/>
            <person name="Echeveste M.J."/>
            <person name="Arshad A."/>
            <person name="Kurth J."/>
            <person name="Ouboter H."/>
            <person name="Jetten M.S.M."/>
            <person name="Welte C.U."/>
        </authorList>
    </citation>
    <scope>NUCLEOTIDE SEQUENCE [LARGE SCALE GENOMIC DNA]</scope>
    <source>
        <strain evidence="3">MAG_38</strain>
    </source>
</reference>
<dbReference type="NCBIfam" id="TIGR02607">
    <property type="entry name" value="antidote_HigA"/>
    <property type="match status" value="1"/>
</dbReference>
<proteinExistence type="predicted"/>
<evidence type="ECO:0000256" key="1">
    <source>
        <dbReference type="ARBA" id="ARBA00023125"/>
    </source>
</evidence>
<dbReference type="SMART" id="SM00530">
    <property type="entry name" value="HTH_XRE"/>
    <property type="match status" value="1"/>
</dbReference>
<dbReference type="Gene3D" id="1.10.260.40">
    <property type="entry name" value="lambda repressor-like DNA-binding domains"/>
    <property type="match status" value="1"/>
</dbReference>
<dbReference type="InterPro" id="IPR013430">
    <property type="entry name" value="Toxin_antidote_HigA"/>
</dbReference>
<dbReference type="PROSITE" id="PS50943">
    <property type="entry name" value="HTH_CROC1"/>
    <property type="match status" value="1"/>
</dbReference>
<dbReference type="EMBL" id="JAIOIU010000117">
    <property type="protein sequence ID" value="MBZ0160322.1"/>
    <property type="molecule type" value="Genomic_DNA"/>
</dbReference>
<comment type="caution">
    <text evidence="3">The sequence shown here is derived from an EMBL/GenBank/DDBJ whole genome shotgun (WGS) entry which is preliminary data.</text>
</comment>
<gene>
    <name evidence="3" type="ORF">K8G79_09335</name>
</gene>
<protein>
    <submittedName>
        <fullName evidence="3">HigA family addiction module antidote protein</fullName>
    </submittedName>
</protein>
<accession>A0AAJ1ALB6</accession>